<protein>
    <submittedName>
        <fullName evidence="8">EamA family transporter</fullName>
    </submittedName>
</protein>
<evidence type="ECO:0000256" key="3">
    <source>
        <dbReference type="ARBA" id="ARBA00022692"/>
    </source>
</evidence>
<feature type="transmembrane region" description="Helical" evidence="6">
    <location>
        <begin position="172"/>
        <end position="192"/>
    </location>
</feature>
<dbReference type="Proteomes" id="UP000614410">
    <property type="component" value="Unassembled WGS sequence"/>
</dbReference>
<dbReference type="PANTHER" id="PTHR32322">
    <property type="entry name" value="INNER MEMBRANE TRANSPORTER"/>
    <property type="match status" value="1"/>
</dbReference>
<feature type="transmembrane region" description="Helical" evidence="6">
    <location>
        <begin position="62"/>
        <end position="80"/>
    </location>
</feature>
<evidence type="ECO:0000256" key="4">
    <source>
        <dbReference type="ARBA" id="ARBA00022989"/>
    </source>
</evidence>
<feature type="transmembrane region" description="Helical" evidence="6">
    <location>
        <begin position="212"/>
        <end position="235"/>
    </location>
</feature>
<feature type="transmembrane region" description="Helical" evidence="6">
    <location>
        <begin position="268"/>
        <end position="286"/>
    </location>
</feature>
<evidence type="ECO:0000256" key="2">
    <source>
        <dbReference type="ARBA" id="ARBA00007362"/>
    </source>
</evidence>
<feature type="transmembrane region" description="Helical" evidence="6">
    <location>
        <begin position="86"/>
        <end position="106"/>
    </location>
</feature>
<comment type="similarity">
    <text evidence="2">Belongs to the EamA transporter family.</text>
</comment>
<evidence type="ECO:0000256" key="6">
    <source>
        <dbReference type="SAM" id="Phobius"/>
    </source>
</evidence>
<keyword evidence="4 6" id="KW-1133">Transmembrane helix</keyword>
<gene>
    <name evidence="8" type="ORF">JF887_14125</name>
</gene>
<keyword evidence="3 6" id="KW-0812">Transmembrane</keyword>
<feature type="transmembrane region" description="Helical" evidence="6">
    <location>
        <begin position="141"/>
        <end position="160"/>
    </location>
</feature>
<evidence type="ECO:0000256" key="5">
    <source>
        <dbReference type="ARBA" id="ARBA00023136"/>
    </source>
</evidence>
<dbReference type="InterPro" id="IPR050638">
    <property type="entry name" value="AA-Vitamin_Transporters"/>
</dbReference>
<organism evidence="8 9">
    <name type="scientific">Candidatus Amunia macphersoniae</name>
    <dbReference type="NCBI Taxonomy" id="3127014"/>
    <lineage>
        <taxon>Bacteria</taxon>
        <taxon>Bacillati</taxon>
        <taxon>Candidatus Dormiibacterota</taxon>
        <taxon>Candidatus Dormibacteria</taxon>
        <taxon>Candidatus Aeolococcales</taxon>
        <taxon>Candidatus Aeolococcaceae</taxon>
        <taxon>Candidatus Amunia</taxon>
    </lineage>
</organism>
<reference evidence="8 9" key="1">
    <citation type="submission" date="2020-10" db="EMBL/GenBank/DDBJ databases">
        <title>Ca. Dormibacterota MAGs.</title>
        <authorList>
            <person name="Montgomery K."/>
        </authorList>
    </citation>
    <scope>NUCLEOTIDE SEQUENCE [LARGE SCALE GENOMIC DNA]</scope>
    <source>
        <strain evidence="8">Mitchell_Peninsula_5</strain>
    </source>
</reference>
<name>A0A934KRP1_9BACT</name>
<evidence type="ECO:0000313" key="9">
    <source>
        <dbReference type="Proteomes" id="UP000614410"/>
    </source>
</evidence>
<proteinExistence type="inferred from homology"/>
<sequence>MGLLSGATFGTSGSLASSLIKAGWSPGAAVTLRLTIAALVLTAPAILQLRARPLTWASARTVLLYGLMAIAVAQLCYFIALSHLSVAVALLIECSGILLVVAWGWIRYSNRPRRLTAVAVLTSLAGLVLVLDLTGPQKVDLVGALWALGAAVGLATYFIVTAESENVASPLVLAWGGLAVGAVALAVAGFSGVVPFRASSGDVMLLGGRVPWIIPVLGLAIVASVVSYLTGIVAVRQLGSKLASFLGLTEVLFAVLFAWLLLDQHLAAPQLVGASLVVAGIALVRLDESEMAAPSTTQPRVDDAPFADVGFVAPDQLRRVRGR</sequence>
<dbReference type="EMBL" id="JAEKNN010000064">
    <property type="protein sequence ID" value="MBJ7610545.1"/>
    <property type="molecule type" value="Genomic_DNA"/>
</dbReference>
<comment type="subcellular location">
    <subcellularLocation>
        <location evidence="1">Membrane</location>
        <topology evidence="1">Multi-pass membrane protein</topology>
    </subcellularLocation>
</comment>
<dbReference type="InterPro" id="IPR037185">
    <property type="entry name" value="EmrE-like"/>
</dbReference>
<evidence type="ECO:0000256" key="1">
    <source>
        <dbReference type="ARBA" id="ARBA00004141"/>
    </source>
</evidence>
<dbReference type="SUPFAM" id="SSF103481">
    <property type="entry name" value="Multidrug resistance efflux transporter EmrE"/>
    <property type="match status" value="2"/>
</dbReference>
<evidence type="ECO:0000259" key="7">
    <source>
        <dbReference type="Pfam" id="PF00892"/>
    </source>
</evidence>
<evidence type="ECO:0000313" key="8">
    <source>
        <dbReference type="EMBL" id="MBJ7610545.1"/>
    </source>
</evidence>
<feature type="transmembrane region" description="Helical" evidence="6">
    <location>
        <begin position="115"/>
        <end position="135"/>
    </location>
</feature>
<dbReference type="InterPro" id="IPR000620">
    <property type="entry name" value="EamA_dom"/>
</dbReference>
<dbReference type="AlphaFoldDB" id="A0A934KRP1"/>
<feature type="domain" description="EamA" evidence="7">
    <location>
        <begin position="142"/>
        <end position="284"/>
    </location>
</feature>
<accession>A0A934KRP1</accession>
<comment type="caution">
    <text evidence="8">The sequence shown here is derived from an EMBL/GenBank/DDBJ whole genome shotgun (WGS) entry which is preliminary data.</text>
</comment>
<keyword evidence="5 6" id="KW-0472">Membrane</keyword>
<feature type="domain" description="EamA" evidence="7">
    <location>
        <begin position="2"/>
        <end position="131"/>
    </location>
</feature>
<feature type="transmembrane region" description="Helical" evidence="6">
    <location>
        <begin position="242"/>
        <end position="262"/>
    </location>
</feature>
<dbReference type="GO" id="GO:0016020">
    <property type="term" value="C:membrane"/>
    <property type="evidence" value="ECO:0007669"/>
    <property type="project" value="UniProtKB-SubCell"/>
</dbReference>
<dbReference type="Pfam" id="PF00892">
    <property type="entry name" value="EamA"/>
    <property type="match status" value="2"/>
</dbReference>
<feature type="transmembrane region" description="Helical" evidence="6">
    <location>
        <begin position="32"/>
        <end position="50"/>
    </location>
</feature>
<dbReference type="PANTHER" id="PTHR32322:SF2">
    <property type="entry name" value="EAMA DOMAIN-CONTAINING PROTEIN"/>
    <property type="match status" value="1"/>
</dbReference>